<feature type="domain" description="PDZ" evidence="5">
    <location>
        <begin position="149"/>
        <end position="219"/>
    </location>
</feature>
<dbReference type="EMBL" id="JALJOQ010000003">
    <property type="protein sequence ID" value="KAK9813657.1"/>
    <property type="molecule type" value="Genomic_DNA"/>
</dbReference>
<dbReference type="PROSITE" id="PS50106">
    <property type="entry name" value="PDZ"/>
    <property type="match status" value="1"/>
</dbReference>
<dbReference type="InterPro" id="IPR001478">
    <property type="entry name" value="PDZ"/>
</dbReference>
<dbReference type="GO" id="GO:0008236">
    <property type="term" value="F:serine-type peptidase activity"/>
    <property type="evidence" value="ECO:0007669"/>
    <property type="project" value="UniProtKB-KW"/>
</dbReference>
<dbReference type="PANTHER" id="PTHR32060:SF22">
    <property type="entry name" value="CARBOXYL-TERMINAL-PROCESSING PEPTIDASE 3, CHLOROPLASTIC"/>
    <property type="match status" value="1"/>
</dbReference>
<dbReference type="InterPro" id="IPR004447">
    <property type="entry name" value="Peptidase_S41A"/>
</dbReference>
<evidence type="ECO:0000313" key="7">
    <source>
        <dbReference type="Proteomes" id="UP001465755"/>
    </source>
</evidence>
<evidence type="ECO:0000313" key="6">
    <source>
        <dbReference type="EMBL" id="KAK9813657.1"/>
    </source>
</evidence>
<evidence type="ECO:0000256" key="3">
    <source>
        <dbReference type="ARBA" id="ARBA00022801"/>
    </source>
</evidence>
<protein>
    <recommendedName>
        <fullName evidence="5">PDZ domain-containing protein</fullName>
    </recommendedName>
</protein>
<dbReference type="Gene3D" id="2.30.42.10">
    <property type="match status" value="1"/>
</dbReference>
<dbReference type="Pfam" id="PF03572">
    <property type="entry name" value="Peptidase_S41"/>
    <property type="match status" value="1"/>
</dbReference>
<evidence type="ECO:0000256" key="1">
    <source>
        <dbReference type="ARBA" id="ARBA00009179"/>
    </source>
</evidence>
<dbReference type="SMART" id="SM00245">
    <property type="entry name" value="TSPc"/>
    <property type="match status" value="1"/>
</dbReference>
<dbReference type="GO" id="GO:0006508">
    <property type="term" value="P:proteolysis"/>
    <property type="evidence" value="ECO:0007669"/>
    <property type="project" value="UniProtKB-KW"/>
</dbReference>
<comment type="caution">
    <text evidence="6">The sequence shown here is derived from an EMBL/GenBank/DDBJ whole genome shotgun (WGS) entry which is preliminary data.</text>
</comment>
<dbReference type="InterPro" id="IPR041489">
    <property type="entry name" value="PDZ_6"/>
</dbReference>
<dbReference type="InterPro" id="IPR005151">
    <property type="entry name" value="Tail-specific_protease"/>
</dbReference>
<organism evidence="6 7">
    <name type="scientific">Symbiochloris irregularis</name>
    <dbReference type="NCBI Taxonomy" id="706552"/>
    <lineage>
        <taxon>Eukaryota</taxon>
        <taxon>Viridiplantae</taxon>
        <taxon>Chlorophyta</taxon>
        <taxon>core chlorophytes</taxon>
        <taxon>Trebouxiophyceae</taxon>
        <taxon>Trebouxiales</taxon>
        <taxon>Trebouxiaceae</taxon>
        <taxon>Symbiochloris</taxon>
    </lineage>
</organism>
<dbReference type="AlphaFoldDB" id="A0AAW1PZZ3"/>
<dbReference type="NCBIfam" id="TIGR00225">
    <property type="entry name" value="prc"/>
    <property type="match status" value="1"/>
</dbReference>
<dbReference type="Pfam" id="PF17820">
    <property type="entry name" value="PDZ_6"/>
    <property type="match status" value="1"/>
</dbReference>
<dbReference type="Gene3D" id="3.30.750.44">
    <property type="match status" value="1"/>
</dbReference>
<name>A0AAW1PZZ3_9CHLO</name>
<dbReference type="Proteomes" id="UP001465755">
    <property type="component" value="Unassembled WGS sequence"/>
</dbReference>
<accession>A0AAW1PZZ3</accession>
<reference evidence="6 7" key="1">
    <citation type="journal article" date="2024" name="Nat. Commun.">
        <title>Phylogenomics reveals the evolutionary origins of lichenization in chlorophyte algae.</title>
        <authorList>
            <person name="Puginier C."/>
            <person name="Libourel C."/>
            <person name="Otte J."/>
            <person name="Skaloud P."/>
            <person name="Haon M."/>
            <person name="Grisel S."/>
            <person name="Petersen M."/>
            <person name="Berrin J.G."/>
            <person name="Delaux P.M."/>
            <person name="Dal Grande F."/>
            <person name="Keller J."/>
        </authorList>
    </citation>
    <scope>NUCLEOTIDE SEQUENCE [LARGE SCALE GENOMIC DNA]</scope>
    <source>
        <strain evidence="6 7">SAG 2036</strain>
    </source>
</reference>
<comment type="similarity">
    <text evidence="1">Belongs to the peptidase S41A family.</text>
</comment>
<evidence type="ECO:0000259" key="5">
    <source>
        <dbReference type="PROSITE" id="PS50106"/>
    </source>
</evidence>
<dbReference type="SUPFAM" id="SSF50156">
    <property type="entry name" value="PDZ domain-like"/>
    <property type="match status" value="1"/>
</dbReference>
<dbReference type="CDD" id="cd07560">
    <property type="entry name" value="Peptidase_S41_CPP"/>
    <property type="match status" value="1"/>
</dbReference>
<dbReference type="SUPFAM" id="SSF52096">
    <property type="entry name" value="ClpP/crotonase"/>
    <property type="match status" value="1"/>
</dbReference>
<dbReference type="GO" id="GO:0004175">
    <property type="term" value="F:endopeptidase activity"/>
    <property type="evidence" value="ECO:0007669"/>
    <property type="project" value="TreeGrafter"/>
</dbReference>
<dbReference type="CDD" id="cd06782">
    <property type="entry name" value="cpPDZ_CPP-like"/>
    <property type="match status" value="1"/>
</dbReference>
<sequence length="508" mass="54028">MSALYSRQAEASQTPVAEDIQALSTSPVLLRLRQQLLAVGSKLTAASVAATLLFGQLPAQAGDEVILRFPASNDPAIFSAQKTLVEAWTIVQDAFVDADFAGHDWEQELNDALISAYRANSGDKAYDQISTMLAKLGDPFTRIVPAQEYADFRVSSDGEVQGVGLLIAADPTNGKLVVLAPITGGPADRAGIKPGDEVLSIDGRSTDGWDGDHAAKFLRGRSGSSVTVRFARRSLQIPGVAGRPEQPPHVDYQQVNLQRERLELSPVYSTAMMHDGHKMGYIRLVNFSQKAAGDMRRAIDALQDTGAEAFILDLRNNPGGLVRAGLDIARLWMEGPSEVFNVQGRSDDSIQSVMQSVILDDGKAETGRPLTVLINNGSASASEILAGALHDAGRANLIGDRTFGKGKIQSVFELQDGSALFVTVARYKTPKLAEIDQVGIQPDMACRLDGGVDRQASSGMPLDRASADTIAAQLETDNCVLTAESMLESQLPVLTAPPVAALPGLAGK</sequence>
<keyword evidence="4" id="KW-0720">Serine protease</keyword>
<dbReference type="InterPro" id="IPR036034">
    <property type="entry name" value="PDZ_sf"/>
</dbReference>
<evidence type="ECO:0000256" key="4">
    <source>
        <dbReference type="ARBA" id="ARBA00022825"/>
    </source>
</evidence>
<dbReference type="Gene3D" id="3.90.226.10">
    <property type="entry name" value="2-enoyl-CoA Hydratase, Chain A, domain 1"/>
    <property type="match status" value="1"/>
</dbReference>
<keyword evidence="7" id="KW-1185">Reference proteome</keyword>
<dbReference type="PANTHER" id="PTHR32060">
    <property type="entry name" value="TAIL-SPECIFIC PROTEASE"/>
    <property type="match status" value="1"/>
</dbReference>
<evidence type="ECO:0000256" key="2">
    <source>
        <dbReference type="ARBA" id="ARBA00022670"/>
    </source>
</evidence>
<keyword evidence="3" id="KW-0378">Hydrolase</keyword>
<dbReference type="SMART" id="SM00228">
    <property type="entry name" value="PDZ"/>
    <property type="match status" value="1"/>
</dbReference>
<dbReference type="InterPro" id="IPR029045">
    <property type="entry name" value="ClpP/crotonase-like_dom_sf"/>
</dbReference>
<proteinExistence type="inferred from homology"/>
<gene>
    <name evidence="6" type="ORF">WJX73_002135</name>
</gene>
<keyword evidence="2" id="KW-0645">Protease</keyword>